<feature type="region of interest" description="Disordered" evidence="10">
    <location>
        <begin position="1"/>
        <end position="22"/>
    </location>
</feature>
<evidence type="ECO:0000313" key="12">
    <source>
        <dbReference type="Proteomes" id="UP000249723"/>
    </source>
</evidence>
<keyword evidence="5 8" id="KW-0489">Methyltransferase</keyword>
<evidence type="ECO:0000256" key="4">
    <source>
        <dbReference type="ARBA" id="ARBA00017497"/>
    </source>
</evidence>
<proteinExistence type="inferred from homology"/>
<evidence type="ECO:0000256" key="3">
    <source>
        <dbReference type="ARBA" id="ARBA00012834"/>
    </source>
</evidence>
<feature type="binding site" evidence="9">
    <location>
        <position position="130"/>
    </location>
    <ligand>
        <name>S-adenosyl-L-methionine</name>
        <dbReference type="ChEBI" id="CHEBI:59789"/>
    </ligand>
</feature>
<evidence type="ECO:0000256" key="5">
    <source>
        <dbReference type="ARBA" id="ARBA00022603"/>
    </source>
</evidence>
<dbReference type="SUPFAM" id="SSF53335">
    <property type="entry name" value="S-adenosyl-L-methionine-dependent methyltransferases"/>
    <property type="match status" value="1"/>
</dbReference>
<feature type="binding site" evidence="9">
    <location>
        <begin position="214"/>
        <end position="215"/>
    </location>
    <ligand>
        <name>S-adenosyl-L-methionine</name>
        <dbReference type="ChEBI" id="CHEBI:59789"/>
    </ligand>
</feature>
<dbReference type="PIRSF" id="PIRSF016305">
    <property type="entry name" value="LCM_mtfrase"/>
    <property type="match status" value="1"/>
</dbReference>
<feature type="binding site" evidence="9">
    <location>
        <position position="251"/>
    </location>
    <ligand>
        <name>S-adenosyl-L-methionine</name>
        <dbReference type="ChEBI" id="CHEBI:59789"/>
    </ligand>
</feature>
<dbReference type="PANTHER" id="PTHR13600:SF21">
    <property type="entry name" value="LEUCINE CARBOXYL METHYLTRANSFERASE 1"/>
    <property type="match status" value="1"/>
</dbReference>
<organism evidence="11 12">
    <name type="scientific">Microbotryum saponariae</name>
    <dbReference type="NCBI Taxonomy" id="289078"/>
    <lineage>
        <taxon>Eukaryota</taxon>
        <taxon>Fungi</taxon>
        <taxon>Dikarya</taxon>
        <taxon>Basidiomycota</taxon>
        <taxon>Pucciniomycotina</taxon>
        <taxon>Microbotryomycetes</taxon>
        <taxon>Microbotryales</taxon>
        <taxon>Microbotryaceae</taxon>
        <taxon>Microbotryum</taxon>
    </lineage>
</organism>
<comment type="similarity">
    <text evidence="2 8">Belongs to the methyltransferase superfamily. LCMT family.</text>
</comment>
<dbReference type="EC" id="2.1.1.233" evidence="3 8"/>
<dbReference type="EMBL" id="FMWP01000013">
    <property type="protein sequence ID" value="SCZ89094.1"/>
    <property type="molecule type" value="Genomic_DNA"/>
</dbReference>
<dbReference type="InterPro" id="IPR007213">
    <property type="entry name" value="Ppm1/Ppm2/Tcmp"/>
</dbReference>
<evidence type="ECO:0000256" key="10">
    <source>
        <dbReference type="SAM" id="MobiDB-lite"/>
    </source>
</evidence>
<evidence type="ECO:0000256" key="7">
    <source>
        <dbReference type="ARBA" id="ARBA00022691"/>
    </source>
</evidence>
<dbReference type="InterPro" id="IPR029063">
    <property type="entry name" value="SAM-dependent_MTases_sf"/>
</dbReference>
<dbReference type="Gene3D" id="3.40.50.150">
    <property type="entry name" value="Vaccinia Virus protein VP39"/>
    <property type="match status" value="1"/>
</dbReference>
<dbReference type="AlphaFoldDB" id="A0A2X0MBA8"/>
<dbReference type="OrthoDB" id="203237at2759"/>
<feature type="compositionally biased region" description="Gly residues" evidence="10">
    <location>
        <begin position="101"/>
        <end position="110"/>
    </location>
</feature>
<evidence type="ECO:0000256" key="2">
    <source>
        <dbReference type="ARBA" id="ARBA00010703"/>
    </source>
</evidence>
<dbReference type="GO" id="GO:0018423">
    <property type="term" value="F:protein C-terminal leucine carboxyl O-methyltransferase activity"/>
    <property type="evidence" value="ECO:0007669"/>
    <property type="project" value="UniProtKB-EC"/>
</dbReference>
<keyword evidence="7 8" id="KW-0949">S-adenosyl-L-methionine</keyword>
<gene>
    <name evidence="11" type="ORF">BZ3500_MVSOF-1268-A1-R1_CHR1-1G00951</name>
</gene>
<accession>A0A2X0MBA8</accession>
<dbReference type="InterPro" id="IPR016651">
    <property type="entry name" value="LCMT1"/>
</dbReference>
<evidence type="ECO:0000256" key="1">
    <source>
        <dbReference type="ARBA" id="ARBA00000724"/>
    </source>
</evidence>
<dbReference type="STRING" id="289078.A0A2X0MBA8"/>
<evidence type="ECO:0000256" key="6">
    <source>
        <dbReference type="ARBA" id="ARBA00022679"/>
    </source>
</evidence>
<keyword evidence="12" id="KW-1185">Reference proteome</keyword>
<feature type="region of interest" description="Disordered" evidence="10">
    <location>
        <begin position="90"/>
        <end position="125"/>
    </location>
</feature>
<evidence type="ECO:0000313" key="11">
    <source>
        <dbReference type="EMBL" id="SCZ89094.1"/>
    </source>
</evidence>
<dbReference type="Pfam" id="PF04072">
    <property type="entry name" value="LCM"/>
    <property type="match status" value="1"/>
</dbReference>
<comment type="function">
    <text evidence="8">Methylates the carboxyl group of the C-terminal leucine residue of protein phosphatase 2A catalytic subunits to form alpha-leucine ester residues.</text>
</comment>
<evidence type="ECO:0000256" key="8">
    <source>
        <dbReference type="PIRNR" id="PIRNR016305"/>
    </source>
</evidence>
<feature type="binding site" evidence="9">
    <location>
        <position position="76"/>
    </location>
    <ligand>
        <name>S-adenosyl-L-methionine</name>
        <dbReference type="ChEBI" id="CHEBI:59789"/>
    </ligand>
</feature>
<sequence>MRPTPSDSRSLSPSSTNPNQAVQSTDLDALLSRHSASTLSYLSDPYTTYFLPPSIRRAGPSGWRRPVLIHLGTHARTWGVDRGVERFLFGGGRTEGEGREGSGSGRGSGGEQVARSKLGRRGKRQVLSMGAGTDTRYWRMRDKWISEAAEGSRTLEGWEEVVNWVEVDFEEATSAKAKIVATKKELKDGVGHSLKIEKGGLALSSKAYKLIPGDLRNLTTSLGPYLLSSDPFPTRSEPLLDPTLPTLLLAECVLVYLPAESTTDLLRWFSSTFREAGGSCISYDPFNFEDAFGKVMIRNLATRNLVLPAASSTPTLESLNTRLKENGFAQAESRTIEQIRRDVIPQEEIQRVNKLEQIDEVEELNLVLGHYAITMGNVRGDEGVGF</sequence>
<dbReference type="PANTHER" id="PTHR13600">
    <property type="entry name" value="LEUCINE CARBOXYL METHYLTRANSFERASE"/>
    <property type="match status" value="1"/>
</dbReference>
<comment type="catalytic activity">
    <reaction evidence="1 8">
        <text>[phosphatase 2A protein]-C-terminal L-leucine + S-adenosyl-L-methionine = [phosphatase 2A protein]-C-terminal L-leucine methyl ester + S-adenosyl-L-homocysteine</text>
        <dbReference type="Rhea" id="RHEA:48544"/>
        <dbReference type="Rhea" id="RHEA-COMP:12134"/>
        <dbReference type="Rhea" id="RHEA-COMP:12135"/>
        <dbReference type="ChEBI" id="CHEBI:57856"/>
        <dbReference type="ChEBI" id="CHEBI:59789"/>
        <dbReference type="ChEBI" id="CHEBI:90516"/>
        <dbReference type="ChEBI" id="CHEBI:90517"/>
        <dbReference type="EC" id="2.1.1.233"/>
    </reaction>
</comment>
<feature type="compositionally biased region" description="Low complexity" evidence="10">
    <location>
        <begin position="1"/>
        <end position="19"/>
    </location>
</feature>
<evidence type="ECO:0000256" key="9">
    <source>
        <dbReference type="PIRSR" id="PIRSR016305-1"/>
    </source>
</evidence>
<protein>
    <recommendedName>
        <fullName evidence="4 8">Leucine carboxyl methyltransferase 1</fullName>
        <ecNumber evidence="3 8">2.1.1.233</ecNumber>
    </recommendedName>
</protein>
<dbReference type="Proteomes" id="UP000249723">
    <property type="component" value="Unassembled WGS sequence"/>
</dbReference>
<name>A0A2X0MBA8_9BASI</name>
<reference evidence="12" key="1">
    <citation type="submission" date="2016-10" db="EMBL/GenBank/DDBJ databases">
        <authorList>
            <person name="Jeantristanb JTB J.-T."/>
            <person name="Ricardo R."/>
        </authorList>
    </citation>
    <scope>NUCLEOTIDE SEQUENCE [LARGE SCALE GENOMIC DNA]</scope>
</reference>
<keyword evidence="6 8" id="KW-0808">Transferase</keyword>
<dbReference type="GO" id="GO:0032259">
    <property type="term" value="P:methylation"/>
    <property type="evidence" value="ECO:0007669"/>
    <property type="project" value="UniProtKB-KW"/>
</dbReference>